<dbReference type="InterPro" id="IPR001932">
    <property type="entry name" value="PPM-type_phosphatase-like_dom"/>
</dbReference>
<dbReference type="InterPro" id="IPR036457">
    <property type="entry name" value="PPM-type-like_dom_sf"/>
</dbReference>
<comment type="caution">
    <text evidence="3">The sequence shown here is derived from an EMBL/GenBank/DDBJ whole genome shotgun (WGS) entry which is preliminary data.</text>
</comment>
<organism evidence="3 4">
    <name type="scientific">Rhododendron griersonianum</name>
    <dbReference type="NCBI Taxonomy" id="479676"/>
    <lineage>
        <taxon>Eukaryota</taxon>
        <taxon>Viridiplantae</taxon>
        <taxon>Streptophyta</taxon>
        <taxon>Embryophyta</taxon>
        <taxon>Tracheophyta</taxon>
        <taxon>Spermatophyta</taxon>
        <taxon>Magnoliopsida</taxon>
        <taxon>eudicotyledons</taxon>
        <taxon>Gunneridae</taxon>
        <taxon>Pentapetalae</taxon>
        <taxon>asterids</taxon>
        <taxon>Ericales</taxon>
        <taxon>Ericaceae</taxon>
        <taxon>Ericoideae</taxon>
        <taxon>Rhodoreae</taxon>
        <taxon>Rhododendron</taxon>
    </lineage>
</organism>
<proteinExistence type="predicted"/>
<feature type="compositionally biased region" description="Acidic residues" evidence="1">
    <location>
        <begin position="1"/>
        <end position="29"/>
    </location>
</feature>
<evidence type="ECO:0000313" key="4">
    <source>
        <dbReference type="Proteomes" id="UP000823749"/>
    </source>
</evidence>
<keyword evidence="4" id="KW-1185">Reference proteome</keyword>
<evidence type="ECO:0000259" key="2">
    <source>
        <dbReference type="PROSITE" id="PS51746"/>
    </source>
</evidence>
<dbReference type="Proteomes" id="UP000823749">
    <property type="component" value="Chromosome 13"/>
</dbReference>
<dbReference type="SUPFAM" id="SSF81606">
    <property type="entry name" value="PP2C-like"/>
    <property type="match status" value="1"/>
</dbReference>
<evidence type="ECO:0000313" key="3">
    <source>
        <dbReference type="EMBL" id="KAG5515962.1"/>
    </source>
</evidence>
<dbReference type="Gene3D" id="3.60.40.10">
    <property type="entry name" value="PPM-type phosphatase domain"/>
    <property type="match status" value="1"/>
</dbReference>
<evidence type="ECO:0000256" key="1">
    <source>
        <dbReference type="SAM" id="MobiDB-lite"/>
    </source>
</evidence>
<feature type="domain" description="PPM-type phosphatase" evidence="2">
    <location>
        <begin position="4"/>
        <end position="277"/>
    </location>
</feature>
<accession>A0AAV6HVB7</accession>
<protein>
    <recommendedName>
        <fullName evidence="2">PPM-type phosphatase domain-containing protein</fullName>
    </recommendedName>
</protein>
<name>A0AAV6HVB7_9ERIC</name>
<reference evidence="3 4" key="1">
    <citation type="submission" date="2020-08" db="EMBL/GenBank/DDBJ databases">
        <title>Plant Genome Project.</title>
        <authorList>
            <person name="Zhang R.-G."/>
        </authorList>
    </citation>
    <scope>NUCLEOTIDE SEQUENCE [LARGE SCALE GENOMIC DNA]</scope>
    <source>
        <strain evidence="3">WSP0</strain>
        <tissue evidence="3">Leaf</tissue>
    </source>
</reference>
<gene>
    <name evidence="3" type="ORF">RHGRI_036856</name>
</gene>
<feature type="region of interest" description="Disordered" evidence="1">
    <location>
        <begin position="1"/>
        <end position="34"/>
    </location>
</feature>
<dbReference type="InterPro" id="IPR015655">
    <property type="entry name" value="PP2C"/>
</dbReference>
<dbReference type="CDD" id="cd00143">
    <property type="entry name" value="PP2Cc"/>
    <property type="match status" value="1"/>
</dbReference>
<dbReference type="AlphaFoldDB" id="A0AAV6HVB7"/>
<sequence length="278" mass="30879">MDDEQDVDSDKDEEGIQEDEGGDVEDEGDDMNRVHRQAEYLQSNLFDRILSEPEFWTSPKEAIKRAYRDTDDEILDNVVGSRGGSTAVTAILVDGEKLIVANVGDTRAILCRNGEAKQITVDHEPLKEKQQVESRGGFVSQMPGHSHFQQNQHKISKETNTGSENMPGIVVLLPMLKKLAKTPFVQSLHKLAMARAFGDERLKEHITEEPDVFVEAIDANTESIILASDGLWKVLSNQEVATCIKGLSDAQEASKELIKEAPSRKSLDDISCIVVMFD</sequence>
<dbReference type="PANTHER" id="PTHR47992">
    <property type="entry name" value="PROTEIN PHOSPHATASE"/>
    <property type="match status" value="1"/>
</dbReference>
<dbReference type="Pfam" id="PF00481">
    <property type="entry name" value="PP2C"/>
    <property type="match status" value="1"/>
</dbReference>
<dbReference type="PROSITE" id="PS51746">
    <property type="entry name" value="PPM_2"/>
    <property type="match status" value="1"/>
</dbReference>
<dbReference type="EMBL" id="JACTNZ010000013">
    <property type="protein sequence ID" value="KAG5515962.1"/>
    <property type="molecule type" value="Genomic_DNA"/>
</dbReference>
<dbReference type="GO" id="GO:0004722">
    <property type="term" value="F:protein serine/threonine phosphatase activity"/>
    <property type="evidence" value="ECO:0007669"/>
    <property type="project" value="InterPro"/>
</dbReference>
<dbReference type="SMART" id="SM00332">
    <property type="entry name" value="PP2Cc"/>
    <property type="match status" value="1"/>
</dbReference>